<evidence type="ECO:0000313" key="1">
    <source>
        <dbReference type="EMBL" id="UOX33709.1"/>
    </source>
</evidence>
<reference evidence="1" key="1">
    <citation type="submission" date="2021-12" db="EMBL/GenBank/DDBJ databases">
        <authorList>
            <person name="Cha I.-T."/>
            <person name="Lee K.-E."/>
            <person name="Park S.-J."/>
        </authorList>
    </citation>
    <scope>NUCLEOTIDE SEQUENCE</scope>
    <source>
        <strain evidence="1">YSM-43</strain>
    </source>
</reference>
<keyword evidence="2" id="KW-1185">Reference proteome</keyword>
<protein>
    <recommendedName>
        <fullName evidence="3">Restriction endonuclease</fullName>
    </recommendedName>
</protein>
<accession>A0ABY4HPJ0</accession>
<sequence>MAKLDFEYYVAPDGTNHKDLFEKQIRDKCPEYSDNLQDIIKNGVEVTAEEFFTYGLFEDYNPNNPSFSSLIGFREIAKSRKLEFDSIFSINGTIAFNHSGNTTQQICYAGCGGTLMTANKIFGLNNSEYIRIPEKKGRPKKGTLPGANKTLDFEYLYSNGERFFRVECKGMEGLDGDYSKKANDIIAKKKAQPAGAGDINFGIITQIPLANDTRNAKCILVDPEVPDLEFNPKDYQFYTKLRFYANRLSCLGNPNWLQKIKKYIIQEDVKENQIIENYPYFTIKNNIPLKIMFSSFFEIDKDFLLPHIFRGTILQLEDKIVFIKVIQIKPNNYFAYGFTERLFEIMSNGTIEDFINFKEKPNTIFWKGDIGLRKHRNENDFLVGNISILSTGEVIGILNKEF</sequence>
<evidence type="ECO:0008006" key="3">
    <source>
        <dbReference type="Google" id="ProtNLM"/>
    </source>
</evidence>
<organism evidence="1 2">
    <name type="scientific">Flavobacterium sediminilitoris</name>
    <dbReference type="NCBI Taxonomy" id="2024526"/>
    <lineage>
        <taxon>Bacteria</taxon>
        <taxon>Pseudomonadati</taxon>
        <taxon>Bacteroidota</taxon>
        <taxon>Flavobacteriia</taxon>
        <taxon>Flavobacteriales</taxon>
        <taxon>Flavobacteriaceae</taxon>
        <taxon>Flavobacterium</taxon>
    </lineage>
</organism>
<dbReference type="RefSeq" id="WP_246916242.1">
    <property type="nucleotide sequence ID" value="NZ_CP090145.1"/>
</dbReference>
<name>A0ABY4HPJ0_9FLAO</name>
<dbReference type="EMBL" id="CP090145">
    <property type="protein sequence ID" value="UOX33709.1"/>
    <property type="molecule type" value="Genomic_DNA"/>
</dbReference>
<proteinExistence type="predicted"/>
<reference evidence="1" key="2">
    <citation type="submission" date="2022-04" db="EMBL/GenBank/DDBJ databases">
        <title>Complete Genome Sequence of Flavobacterium sediminilitoris YSM-43, Isolated from a Tidal Sediment.</title>
        <authorList>
            <person name="Lee P.A."/>
        </authorList>
    </citation>
    <scope>NUCLEOTIDE SEQUENCE</scope>
    <source>
        <strain evidence="1">YSM-43</strain>
    </source>
</reference>
<dbReference type="Proteomes" id="UP000830454">
    <property type="component" value="Chromosome"/>
</dbReference>
<evidence type="ECO:0000313" key="2">
    <source>
        <dbReference type="Proteomes" id="UP000830454"/>
    </source>
</evidence>
<gene>
    <name evidence="1" type="ORF">LXD69_16950</name>
</gene>